<dbReference type="PANTHER" id="PTHR33711">
    <property type="entry name" value="DIOXYGENASE, PUTATIVE (AFU_ORTHOLOGUE AFUA_2G02910)-RELATED"/>
    <property type="match status" value="1"/>
</dbReference>
<dbReference type="GO" id="GO:0018578">
    <property type="term" value="F:protocatechuate 3,4-dioxygenase activity"/>
    <property type="evidence" value="ECO:0007669"/>
    <property type="project" value="InterPro"/>
</dbReference>
<keyword evidence="6" id="KW-1185">Reference proteome</keyword>
<dbReference type="AlphaFoldDB" id="A0A934RXZ6"/>
<dbReference type="InterPro" id="IPR039387">
    <property type="entry name" value="3_4-PCD"/>
</dbReference>
<feature type="domain" description="Intradiol ring-cleavage dioxygenases" evidence="4">
    <location>
        <begin position="46"/>
        <end position="209"/>
    </location>
</feature>
<evidence type="ECO:0000313" key="5">
    <source>
        <dbReference type="EMBL" id="MBK1878822.1"/>
    </source>
</evidence>
<comment type="similarity">
    <text evidence="1">Belongs to the intradiol ring-cleavage dioxygenase family.</text>
</comment>
<dbReference type="SUPFAM" id="SSF49482">
    <property type="entry name" value="Aromatic compound dioxygenase"/>
    <property type="match status" value="1"/>
</dbReference>
<evidence type="ECO:0000256" key="2">
    <source>
        <dbReference type="ARBA" id="ARBA00022964"/>
    </source>
</evidence>
<dbReference type="InterPro" id="IPR015889">
    <property type="entry name" value="Intradiol_dOase_core"/>
</dbReference>
<accession>A0A934RXZ6</accession>
<organism evidence="5 6">
    <name type="scientific">Pelagicoccus mobilis</name>
    <dbReference type="NCBI Taxonomy" id="415221"/>
    <lineage>
        <taxon>Bacteria</taxon>
        <taxon>Pseudomonadati</taxon>
        <taxon>Verrucomicrobiota</taxon>
        <taxon>Opitutia</taxon>
        <taxon>Puniceicoccales</taxon>
        <taxon>Pelagicoccaceae</taxon>
        <taxon>Pelagicoccus</taxon>
    </lineage>
</organism>
<evidence type="ECO:0000313" key="6">
    <source>
        <dbReference type="Proteomes" id="UP000617628"/>
    </source>
</evidence>
<name>A0A934RXZ6_9BACT</name>
<dbReference type="PANTHER" id="PTHR33711:SF10">
    <property type="entry name" value="INTRADIOL RING-CLEAVAGE DIOXYGENASES DOMAIN-CONTAINING PROTEIN"/>
    <property type="match status" value="1"/>
</dbReference>
<dbReference type="Gene3D" id="2.60.130.10">
    <property type="entry name" value="Aromatic compound dioxygenase"/>
    <property type="match status" value="1"/>
</dbReference>
<proteinExistence type="inferred from homology"/>
<dbReference type="Proteomes" id="UP000617628">
    <property type="component" value="Unassembled WGS sequence"/>
</dbReference>
<evidence type="ECO:0000259" key="4">
    <source>
        <dbReference type="Pfam" id="PF00775"/>
    </source>
</evidence>
<dbReference type="InterPro" id="IPR000627">
    <property type="entry name" value="Intradiol_dOase_C"/>
</dbReference>
<protein>
    <recommendedName>
        <fullName evidence="4">Intradiol ring-cleavage dioxygenases domain-containing protein</fullName>
    </recommendedName>
</protein>
<comment type="caution">
    <text evidence="5">The sequence shown here is derived from an EMBL/GenBank/DDBJ whole genome shotgun (WGS) entry which is preliminary data.</text>
</comment>
<dbReference type="GO" id="GO:0008199">
    <property type="term" value="F:ferric iron binding"/>
    <property type="evidence" value="ECO:0007669"/>
    <property type="project" value="InterPro"/>
</dbReference>
<gene>
    <name evidence="5" type="ORF">JIN87_18210</name>
</gene>
<sequence length="320" mass="36151">MSTDPKINRRTMLRTSLGVTAGTVASTLSIGKGDTTDCTVSPKQTEGPFYPIHEQEDKDVDLTRVKGRKKRAKGKVVNVRGRILDQNCEPLAGVMVEVWQANAAGRYSHEKDTNPAPLDPNFQSWGQTTTDQDGYYGFKTIKPGAYPLNPERGENSPRRPPHIHFRVAKRGYHELVTQCYFPGEALNETDSIFQALSKKEQKKLILVAQDSPKEAIYHLDLHLQAAESANSTTDSLEQYVGRYQLEESGTLKYISITREGTTLYAEIDAFFPKIEIIPNERRRYSLDTRQNGYEIDFDTKRQKLTLYRSDAPTIEGTRTS</sequence>
<dbReference type="InterPro" id="IPR050770">
    <property type="entry name" value="Intradiol_RC_Dioxygenase"/>
</dbReference>
<evidence type="ECO:0000256" key="3">
    <source>
        <dbReference type="ARBA" id="ARBA00023002"/>
    </source>
</evidence>
<dbReference type="CDD" id="cd03459">
    <property type="entry name" value="3_4-PCD"/>
    <property type="match status" value="1"/>
</dbReference>
<keyword evidence="2" id="KW-0223">Dioxygenase</keyword>
<keyword evidence="3" id="KW-0560">Oxidoreductase</keyword>
<dbReference type="EMBL" id="JAENIL010000036">
    <property type="protein sequence ID" value="MBK1878822.1"/>
    <property type="molecule type" value="Genomic_DNA"/>
</dbReference>
<evidence type="ECO:0000256" key="1">
    <source>
        <dbReference type="ARBA" id="ARBA00007825"/>
    </source>
</evidence>
<dbReference type="RefSeq" id="WP_200357036.1">
    <property type="nucleotide sequence ID" value="NZ_JAENIL010000036.1"/>
</dbReference>
<dbReference type="Pfam" id="PF00775">
    <property type="entry name" value="Dioxygenase_C"/>
    <property type="match status" value="1"/>
</dbReference>
<reference evidence="5" key="1">
    <citation type="submission" date="2021-01" db="EMBL/GenBank/DDBJ databases">
        <title>Modified the classification status of verrucomicrobia.</title>
        <authorList>
            <person name="Feng X."/>
        </authorList>
    </citation>
    <scope>NUCLEOTIDE SEQUENCE</scope>
    <source>
        <strain evidence="5">KCTC 13126</strain>
    </source>
</reference>